<protein>
    <recommendedName>
        <fullName evidence="2">NVL2 nucleolin binding domain-containing protein</fullName>
    </recommendedName>
</protein>
<proteinExistence type="predicted"/>
<evidence type="ECO:0000259" key="2">
    <source>
        <dbReference type="Pfam" id="PF16725"/>
    </source>
</evidence>
<keyword evidence="4" id="KW-1185">Reference proteome</keyword>
<evidence type="ECO:0000256" key="1">
    <source>
        <dbReference type="SAM" id="MobiDB-lite"/>
    </source>
</evidence>
<dbReference type="Proteomes" id="UP001162162">
    <property type="component" value="Unassembled WGS sequence"/>
</dbReference>
<evidence type="ECO:0000313" key="3">
    <source>
        <dbReference type="EMBL" id="KAJ8938352.1"/>
    </source>
</evidence>
<reference evidence="3" key="1">
    <citation type="journal article" date="2023" name="Insect Mol. Biol.">
        <title>Genome sequencing provides insights into the evolution of gene families encoding plant cell wall-degrading enzymes in longhorned beetles.</title>
        <authorList>
            <person name="Shin N.R."/>
            <person name="Okamura Y."/>
            <person name="Kirsch R."/>
            <person name="Pauchet Y."/>
        </authorList>
    </citation>
    <scope>NUCLEOTIDE SEQUENCE</scope>
    <source>
        <strain evidence="3">AMC_N1</strain>
    </source>
</reference>
<dbReference type="InterPro" id="IPR031996">
    <property type="entry name" value="NVL2_nucleolin-bd"/>
</dbReference>
<sequence length="146" mass="16681">MSTYISDPTIVPRVQEYLLTNAHQIYIDLNLLADRLQNKYSEYSKRKRSAFRASVNKAYSIVLQHHGVDTAQEYYEDEAVVSSLNSDKMLNNLMNDQLKDLYSSVVKGVEGNELIDISSDESEHAPSRPDKNTNTNGMSPFYPEKR</sequence>
<name>A0AAV8XK36_9CUCU</name>
<dbReference type="AlphaFoldDB" id="A0AAV8XK36"/>
<dbReference type="Gene3D" id="1.10.10.2010">
    <property type="match status" value="1"/>
</dbReference>
<dbReference type="Pfam" id="PF16725">
    <property type="entry name" value="Nucleolin_bd"/>
    <property type="match status" value="1"/>
</dbReference>
<feature type="region of interest" description="Disordered" evidence="1">
    <location>
        <begin position="117"/>
        <end position="146"/>
    </location>
</feature>
<organism evidence="3 4">
    <name type="scientific">Aromia moschata</name>
    <dbReference type="NCBI Taxonomy" id="1265417"/>
    <lineage>
        <taxon>Eukaryota</taxon>
        <taxon>Metazoa</taxon>
        <taxon>Ecdysozoa</taxon>
        <taxon>Arthropoda</taxon>
        <taxon>Hexapoda</taxon>
        <taxon>Insecta</taxon>
        <taxon>Pterygota</taxon>
        <taxon>Neoptera</taxon>
        <taxon>Endopterygota</taxon>
        <taxon>Coleoptera</taxon>
        <taxon>Polyphaga</taxon>
        <taxon>Cucujiformia</taxon>
        <taxon>Chrysomeloidea</taxon>
        <taxon>Cerambycidae</taxon>
        <taxon>Cerambycinae</taxon>
        <taxon>Callichromatini</taxon>
        <taxon>Aromia</taxon>
    </lineage>
</organism>
<dbReference type="EMBL" id="JAPWTK010000564">
    <property type="protein sequence ID" value="KAJ8938352.1"/>
    <property type="molecule type" value="Genomic_DNA"/>
</dbReference>
<accession>A0AAV8XK36</accession>
<comment type="caution">
    <text evidence="3">The sequence shown here is derived from an EMBL/GenBank/DDBJ whole genome shotgun (WGS) entry which is preliminary data.</text>
</comment>
<gene>
    <name evidence="3" type="ORF">NQ318_000144</name>
</gene>
<feature type="compositionally biased region" description="Basic and acidic residues" evidence="1">
    <location>
        <begin position="121"/>
        <end position="131"/>
    </location>
</feature>
<dbReference type="InterPro" id="IPR038100">
    <property type="entry name" value="NLV2_N_sf"/>
</dbReference>
<evidence type="ECO:0000313" key="4">
    <source>
        <dbReference type="Proteomes" id="UP001162162"/>
    </source>
</evidence>
<feature type="domain" description="NVL2 nucleolin binding" evidence="2">
    <location>
        <begin position="2"/>
        <end position="65"/>
    </location>
</feature>